<dbReference type="AlphaFoldDB" id="A0AAC9LGV5"/>
<feature type="compositionally biased region" description="Low complexity" evidence="4">
    <location>
        <begin position="303"/>
        <end position="320"/>
    </location>
</feature>
<dbReference type="PANTHER" id="PTHR24421:SF61">
    <property type="entry name" value="OXYGEN SENSOR HISTIDINE KINASE NREB"/>
    <property type="match status" value="1"/>
</dbReference>
<dbReference type="SUPFAM" id="SSF55874">
    <property type="entry name" value="ATPase domain of HSP90 chaperone/DNA topoisomerase II/histidine kinase"/>
    <property type="match status" value="1"/>
</dbReference>
<sequence length="455" mass="48940">MPDDAPVDDAHRITQRVAPARRDPRVGGAGGENTPRPTLRRRRSSRVVAGVAGGLADHLKVDVLWVRVVITLLAGVDGLGVVLYAALWALVPQRPVDVPEAVNSRQRTQALGLVVLGFGLVVATTSFGSGWSGRLFFPASVGLIGAFLVWREADETQRRRWAQGARTGVAEVFIGNGGRGAVVRSLTGAGLVLTGIIVLLANSLSLARLQFALLSVIVTLVGAAVLTLPWWLRLVRDLDEERRVRIRTEERAEIAAHLHDSVLQTLALIQKQAENDKEVRRLARSQERQLRTWLYGATGYGGSSRASAEPDAEASPSAGEPASARTLAALISEVCGEVEDTFAIKVQQVVVGDCEVDDRVLAAVWAAREAMVNAAKHAEVGEVSVFVEVEPAQVELFVRDRGKGFDTSTVPGDRHGLADSIHGRMERHGGTVRLRTAPGEGTEVALRLPRTADKR</sequence>
<evidence type="ECO:0000259" key="6">
    <source>
        <dbReference type="Pfam" id="PF02518"/>
    </source>
</evidence>
<keyword evidence="9" id="KW-1185">Reference proteome</keyword>
<accession>A0AAC9LGV5</accession>
<dbReference type="InterPro" id="IPR050482">
    <property type="entry name" value="Sensor_HK_TwoCompSys"/>
</dbReference>
<keyword evidence="1" id="KW-0808">Transferase</keyword>
<feature type="transmembrane region" description="Helical" evidence="5">
    <location>
        <begin position="211"/>
        <end position="232"/>
    </location>
</feature>
<evidence type="ECO:0000313" key="9">
    <source>
        <dbReference type="Proteomes" id="UP000185511"/>
    </source>
</evidence>
<evidence type="ECO:0000256" key="3">
    <source>
        <dbReference type="ARBA" id="ARBA00023012"/>
    </source>
</evidence>
<dbReference type="GO" id="GO:0000160">
    <property type="term" value="P:phosphorelay signal transduction system"/>
    <property type="evidence" value="ECO:0007669"/>
    <property type="project" value="UniProtKB-KW"/>
</dbReference>
<dbReference type="PANTHER" id="PTHR24421">
    <property type="entry name" value="NITRATE/NITRITE SENSOR PROTEIN NARX-RELATED"/>
    <property type="match status" value="1"/>
</dbReference>
<feature type="region of interest" description="Disordered" evidence="4">
    <location>
        <begin position="1"/>
        <end position="43"/>
    </location>
</feature>
<protein>
    <submittedName>
        <fullName evidence="8">Phage shock protein C (PspC) family protein</fullName>
    </submittedName>
</protein>
<keyword evidence="5" id="KW-0472">Membrane</keyword>
<organism evidence="8 9">
    <name type="scientific">Actinoalloteichus fjordicus</name>
    <dbReference type="NCBI Taxonomy" id="1612552"/>
    <lineage>
        <taxon>Bacteria</taxon>
        <taxon>Bacillati</taxon>
        <taxon>Actinomycetota</taxon>
        <taxon>Actinomycetes</taxon>
        <taxon>Pseudonocardiales</taxon>
        <taxon>Pseudonocardiaceae</taxon>
        <taxon>Actinoalloteichus</taxon>
    </lineage>
</organism>
<dbReference type="InterPro" id="IPR007168">
    <property type="entry name" value="Phageshock_PspC_N"/>
</dbReference>
<reference evidence="9" key="1">
    <citation type="submission" date="2016-06" db="EMBL/GenBank/DDBJ databases">
        <title>Complete genome sequence of Actinoalloteichus fjordicus DSM 46855 (=ADI127-17), type strain of the new species Actinoalloteichus fjordicus.</title>
        <authorList>
            <person name="Ruckert C."/>
            <person name="Nouioui I."/>
            <person name="Willmese J."/>
            <person name="van Wezel G."/>
            <person name="Klenk H.-P."/>
            <person name="Kalinowski J."/>
            <person name="Zotchev S.B."/>
        </authorList>
    </citation>
    <scope>NUCLEOTIDE SEQUENCE [LARGE SCALE GENOMIC DNA]</scope>
    <source>
        <strain evidence="9">ADI127-7</strain>
    </source>
</reference>
<proteinExistence type="predicted"/>
<evidence type="ECO:0000256" key="4">
    <source>
        <dbReference type="SAM" id="MobiDB-lite"/>
    </source>
</evidence>
<dbReference type="Pfam" id="PF04024">
    <property type="entry name" value="PspC"/>
    <property type="match status" value="1"/>
</dbReference>
<evidence type="ECO:0000256" key="1">
    <source>
        <dbReference type="ARBA" id="ARBA00022679"/>
    </source>
</evidence>
<feature type="transmembrane region" description="Helical" evidence="5">
    <location>
        <begin position="64"/>
        <end position="90"/>
    </location>
</feature>
<evidence type="ECO:0000256" key="5">
    <source>
        <dbReference type="SAM" id="Phobius"/>
    </source>
</evidence>
<dbReference type="GO" id="GO:0016301">
    <property type="term" value="F:kinase activity"/>
    <property type="evidence" value="ECO:0007669"/>
    <property type="project" value="UniProtKB-KW"/>
</dbReference>
<dbReference type="CDD" id="cd16917">
    <property type="entry name" value="HATPase_UhpB-NarQ-NarX-like"/>
    <property type="match status" value="1"/>
</dbReference>
<keyword evidence="5" id="KW-0812">Transmembrane</keyword>
<evidence type="ECO:0000313" key="8">
    <source>
        <dbReference type="EMBL" id="APU17563.1"/>
    </source>
</evidence>
<dbReference type="Pfam" id="PF02518">
    <property type="entry name" value="HATPase_c"/>
    <property type="match status" value="1"/>
</dbReference>
<name>A0AAC9LGV5_9PSEU</name>
<gene>
    <name evidence="8" type="ORF">UA74_27810</name>
</gene>
<dbReference type="Proteomes" id="UP000185511">
    <property type="component" value="Chromosome"/>
</dbReference>
<feature type="region of interest" description="Disordered" evidence="4">
    <location>
        <begin position="301"/>
        <end position="320"/>
    </location>
</feature>
<keyword evidence="2" id="KW-0418">Kinase</keyword>
<feature type="domain" description="Histidine kinase/HSP90-like ATPase" evidence="6">
    <location>
        <begin position="367"/>
        <end position="451"/>
    </location>
</feature>
<dbReference type="Gene3D" id="3.30.565.10">
    <property type="entry name" value="Histidine kinase-like ATPase, C-terminal domain"/>
    <property type="match status" value="1"/>
</dbReference>
<dbReference type="EMBL" id="CP016076">
    <property type="protein sequence ID" value="APU17563.1"/>
    <property type="molecule type" value="Genomic_DNA"/>
</dbReference>
<dbReference type="InterPro" id="IPR003594">
    <property type="entry name" value="HATPase_dom"/>
</dbReference>
<keyword evidence="3" id="KW-0902">Two-component regulatory system</keyword>
<dbReference type="Gene3D" id="1.20.5.1930">
    <property type="match status" value="1"/>
</dbReference>
<keyword evidence="5" id="KW-1133">Transmembrane helix</keyword>
<evidence type="ECO:0000256" key="2">
    <source>
        <dbReference type="ARBA" id="ARBA00022777"/>
    </source>
</evidence>
<feature type="transmembrane region" description="Helical" evidence="5">
    <location>
        <begin position="110"/>
        <end position="129"/>
    </location>
</feature>
<dbReference type="InterPro" id="IPR036890">
    <property type="entry name" value="HATPase_C_sf"/>
</dbReference>
<feature type="domain" description="Phage shock protein PspC N-terminal" evidence="7">
    <location>
        <begin position="38"/>
        <end position="93"/>
    </location>
</feature>
<evidence type="ECO:0000259" key="7">
    <source>
        <dbReference type="Pfam" id="PF04024"/>
    </source>
</evidence>
<feature type="transmembrane region" description="Helical" evidence="5">
    <location>
        <begin position="186"/>
        <end position="205"/>
    </location>
</feature>
<dbReference type="KEGG" id="acad:UA74_27810"/>